<dbReference type="PANTHER" id="PTHR14187:SF81">
    <property type="entry name" value="HSP70 FAMILY PROTEIN (AFU_ORTHOLOGUE AFUA_4G14040)"/>
    <property type="match status" value="1"/>
</dbReference>
<dbReference type="Gene3D" id="3.90.640.10">
    <property type="entry name" value="Actin, Chain A, domain 4"/>
    <property type="match status" value="1"/>
</dbReference>
<dbReference type="Proteomes" id="UP000070501">
    <property type="component" value="Unassembled WGS sequence"/>
</dbReference>
<proteinExistence type="predicted"/>
<evidence type="ECO:0008006" key="3">
    <source>
        <dbReference type="Google" id="ProtNLM"/>
    </source>
</evidence>
<evidence type="ECO:0000313" key="1">
    <source>
        <dbReference type="EMBL" id="KXJ86326.1"/>
    </source>
</evidence>
<dbReference type="OrthoDB" id="2963168at2759"/>
<accession>A0A136IMZ9</accession>
<protein>
    <recommendedName>
        <fullName evidence="3">Actin-like ATPase domain-containing protein</fullName>
    </recommendedName>
</protein>
<evidence type="ECO:0000313" key="2">
    <source>
        <dbReference type="Proteomes" id="UP000070501"/>
    </source>
</evidence>
<sequence>MARKLIVGIDYGTTFTGVSYAWSDAANASEIYLITSWASNGSSAGSYGHQNQVPSKISYGVQQRWGYGIEAGAEAFCWTKLLLDRHASATEFDDKMLREIDGGGILTLPSWKSAEQVVTDFLQHLYNHVMKHIAGTVTSPILEVTAIDFWFTVPALWSIRAQEATRVAARRAGFGSSTGDTIHMIKEPEAAAMASLNSTIHGNKQLIKAGEGILVCDCGGGTVDLSSYDARTVSPKLILDQVCFSEGAKCGSTTIDRAFHGLVQERFGAAFSKLPPAKKGANSKFMAEFESRKRAFGSLDHDRTYGFFLKMDVEDSQYYEEDECEVLLSSADMRSLFYPVVERVIGLLKQQVEASQTGDGVKIKTILLVAGFGASRYLQDAIDRWCKTMTGLTLVRPEKSWEAICLGATVCGLQGRAIETKKARYHIGFVFNKSFRKGIDDEKKSYIDWFTKRKMTRGRMAWPIKRGETITPQTEKSRDFTQNWLNMSEKKWTLNIWQCTHATAPDFHDANVQKLGVVEIDLTGVNLTVFPSKKKPEAHPYKARKYYKVEYEVVIVPENDLGFIHFKVLVRGETVGEAKLNCGIKAES</sequence>
<dbReference type="CDD" id="cd10170">
    <property type="entry name" value="ASKHA_NBD_HSP70"/>
    <property type="match status" value="1"/>
</dbReference>
<dbReference type="EMBL" id="KQ964269">
    <property type="protein sequence ID" value="KXJ86326.1"/>
    <property type="molecule type" value="Genomic_DNA"/>
</dbReference>
<organism evidence="1 2">
    <name type="scientific">Microdochium bolleyi</name>
    <dbReference type="NCBI Taxonomy" id="196109"/>
    <lineage>
        <taxon>Eukaryota</taxon>
        <taxon>Fungi</taxon>
        <taxon>Dikarya</taxon>
        <taxon>Ascomycota</taxon>
        <taxon>Pezizomycotina</taxon>
        <taxon>Sordariomycetes</taxon>
        <taxon>Xylariomycetidae</taxon>
        <taxon>Xylariales</taxon>
        <taxon>Microdochiaceae</taxon>
        <taxon>Microdochium</taxon>
    </lineage>
</organism>
<gene>
    <name evidence="1" type="ORF">Micbo1qcDRAFT_209258</name>
</gene>
<dbReference type="Gene3D" id="3.30.420.40">
    <property type="match status" value="2"/>
</dbReference>
<dbReference type="STRING" id="196109.A0A136IMZ9"/>
<dbReference type="InterPro" id="IPR043129">
    <property type="entry name" value="ATPase_NBD"/>
</dbReference>
<name>A0A136IMZ9_9PEZI</name>
<keyword evidence="2" id="KW-1185">Reference proteome</keyword>
<reference evidence="2" key="1">
    <citation type="submission" date="2016-02" db="EMBL/GenBank/DDBJ databases">
        <title>Draft genome sequence of Microdochium bolleyi, a fungal endophyte of beachgrass.</title>
        <authorList>
            <consortium name="DOE Joint Genome Institute"/>
            <person name="David A.S."/>
            <person name="May G."/>
            <person name="Haridas S."/>
            <person name="Lim J."/>
            <person name="Wang M."/>
            <person name="Labutti K."/>
            <person name="Lipzen A."/>
            <person name="Barry K."/>
            <person name="Grigoriev I.V."/>
        </authorList>
    </citation>
    <scope>NUCLEOTIDE SEQUENCE [LARGE SCALE GENOMIC DNA]</scope>
    <source>
        <strain evidence="2">J235TASD1</strain>
    </source>
</reference>
<dbReference type="SUPFAM" id="SSF53067">
    <property type="entry name" value="Actin-like ATPase domain"/>
    <property type="match status" value="2"/>
</dbReference>
<dbReference type="AlphaFoldDB" id="A0A136IMZ9"/>
<dbReference type="PANTHER" id="PTHR14187">
    <property type="entry name" value="ALPHA KINASE/ELONGATION FACTOR 2 KINASE"/>
    <property type="match status" value="1"/>
</dbReference>
<dbReference type="InParanoid" id="A0A136IMZ9"/>